<name>A0A521AD69_9BACT</name>
<accession>A0A521AD69</accession>
<dbReference type="InterPro" id="IPR012340">
    <property type="entry name" value="NA-bd_OB-fold"/>
</dbReference>
<dbReference type="Pfam" id="PF03100">
    <property type="entry name" value="CcmE"/>
    <property type="match status" value="1"/>
</dbReference>
<dbReference type="GO" id="GO:0017003">
    <property type="term" value="P:protein-heme linkage"/>
    <property type="evidence" value="ECO:0007669"/>
    <property type="project" value="InterPro"/>
</dbReference>
<gene>
    <name evidence="6" type="ORF">SAMN06265219_10166</name>
</gene>
<comment type="subcellular location">
    <subcellularLocation>
        <location evidence="1">Membrane</location>
    </subcellularLocation>
</comment>
<evidence type="ECO:0000313" key="7">
    <source>
        <dbReference type="Proteomes" id="UP000317557"/>
    </source>
</evidence>
<keyword evidence="2" id="KW-0408">Iron</keyword>
<dbReference type="GO" id="GO:0017004">
    <property type="term" value="P:cytochrome complex assembly"/>
    <property type="evidence" value="ECO:0007669"/>
    <property type="project" value="UniProtKB-KW"/>
</dbReference>
<reference evidence="6 7" key="1">
    <citation type="submission" date="2017-05" db="EMBL/GenBank/DDBJ databases">
        <authorList>
            <person name="Varghese N."/>
            <person name="Submissions S."/>
        </authorList>
    </citation>
    <scope>NUCLEOTIDE SEQUENCE [LARGE SCALE GENOMIC DNA]</scope>
    <source>
        <strain evidence="6 7">DSM 21985</strain>
    </source>
</reference>
<sequence length="131" mass="14768">MKPKLIIGIVAIVGFTSLLMYNFGESISTYTTFEGAQERSTAHIPGVWDEEKGAEFSLETKRFTFYMKDEDGVSRKVVYPKPKPNNFEEADQLVVIGEMRGDVFYANEMLMKCPSKYNDTDPGQFVDASQG</sequence>
<evidence type="ECO:0000256" key="5">
    <source>
        <dbReference type="SAM" id="Phobius"/>
    </source>
</evidence>
<dbReference type="EMBL" id="FXTP01000001">
    <property type="protein sequence ID" value="SMO32716.1"/>
    <property type="molecule type" value="Genomic_DNA"/>
</dbReference>
<dbReference type="AlphaFoldDB" id="A0A521AD69"/>
<keyword evidence="4 5" id="KW-0472">Membrane</keyword>
<evidence type="ECO:0000256" key="4">
    <source>
        <dbReference type="ARBA" id="ARBA00023136"/>
    </source>
</evidence>
<evidence type="ECO:0000256" key="2">
    <source>
        <dbReference type="ARBA" id="ARBA00022617"/>
    </source>
</evidence>
<dbReference type="OrthoDB" id="1524250at2"/>
<proteinExistence type="predicted"/>
<organism evidence="6 7">
    <name type="scientific">Gracilimonas mengyeensis</name>
    <dbReference type="NCBI Taxonomy" id="1302730"/>
    <lineage>
        <taxon>Bacteria</taxon>
        <taxon>Pseudomonadati</taxon>
        <taxon>Balneolota</taxon>
        <taxon>Balneolia</taxon>
        <taxon>Balneolales</taxon>
        <taxon>Balneolaceae</taxon>
        <taxon>Gracilimonas</taxon>
    </lineage>
</organism>
<keyword evidence="2" id="KW-0349">Heme</keyword>
<protein>
    <submittedName>
        <fullName evidence="6">Cytochrome c-type biogenesis protein CcmE</fullName>
    </submittedName>
</protein>
<evidence type="ECO:0000256" key="3">
    <source>
        <dbReference type="ARBA" id="ARBA00022748"/>
    </source>
</evidence>
<dbReference type="GO" id="GO:0020037">
    <property type="term" value="F:heme binding"/>
    <property type="evidence" value="ECO:0007669"/>
    <property type="project" value="InterPro"/>
</dbReference>
<dbReference type="InterPro" id="IPR004329">
    <property type="entry name" value="CcmE"/>
</dbReference>
<dbReference type="Proteomes" id="UP000317557">
    <property type="component" value="Unassembled WGS sequence"/>
</dbReference>
<keyword evidence="5" id="KW-0812">Transmembrane</keyword>
<dbReference type="Gene3D" id="2.40.50.140">
    <property type="entry name" value="Nucleic acid-binding proteins"/>
    <property type="match status" value="1"/>
</dbReference>
<dbReference type="SUPFAM" id="SSF82093">
    <property type="entry name" value="Heme chaperone CcmE"/>
    <property type="match status" value="1"/>
</dbReference>
<feature type="transmembrane region" description="Helical" evidence="5">
    <location>
        <begin position="5"/>
        <end position="24"/>
    </location>
</feature>
<dbReference type="RefSeq" id="WP_142452599.1">
    <property type="nucleotide sequence ID" value="NZ_FXTP01000001.1"/>
</dbReference>
<evidence type="ECO:0000256" key="1">
    <source>
        <dbReference type="ARBA" id="ARBA00004370"/>
    </source>
</evidence>
<keyword evidence="5" id="KW-1133">Transmembrane helix</keyword>
<dbReference type="InterPro" id="IPR036127">
    <property type="entry name" value="CcmE-like_sf"/>
</dbReference>
<keyword evidence="2" id="KW-0479">Metal-binding</keyword>
<dbReference type="GO" id="GO:0005886">
    <property type="term" value="C:plasma membrane"/>
    <property type="evidence" value="ECO:0007669"/>
    <property type="project" value="InterPro"/>
</dbReference>
<keyword evidence="3" id="KW-0201">Cytochrome c-type biogenesis</keyword>
<keyword evidence="7" id="KW-1185">Reference proteome</keyword>
<evidence type="ECO:0000313" key="6">
    <source>
        <dbReference type="EMBL" id="SMO32716.1"/>
    </source>
</evidence>